<reference evidence="1 2" key="1">
    <citation type="journal article" date="2012" name="J. Bacteriol.">
        <title>Genome Sequence of "Candidatus Nitrosoarchaeum limnia" BG20, a Low-Salinity Ammonia-Oxidizing Archaeon from the San Francisco Bay Estuary.</title>
        <authorList>
            <person name="Mosier A.C."/>
            <person name="Allen E.E."/>
            <person name="Kim M."/>
            <person name="Ferriera S."/>
            <person name="Francis C.A."/>
        </authorList>
    </citation>
    <scope>NUCLEOTIDE SEQUENCE [LARGE SCALE GENOMIC DNA]</scope>
    <source>
        <strain evidence="1 2">BG20</strain>
    </source>
</reference>
<accession>S2ETL8</accession>
<protein>
    <submittedName>
        <fullName evidence="1">Uncharacterized protein</fullName>
    </submittedName>
</protein>
<name>S2ETL8_9ARCH</name>
<dbReference type="Proteomes" id="UP000014065">
    <property type="component" value="Unassembled WGS sequence"/>
</dbReference>
<dbReference type="AlphaFoldDB" id="S2ETL8"/>
<comment type="caution">
    <text evidence="1">The sequence shown here is derived from an EMBL/GenBank/DDBJ whole genome shotgun (WGS) entry which is preliminary data.</text>
</comment>
<evidence type="ECO:0000313" key="2">
    <source>
        <dbReference type="Proteomes" id="UP000014065"/>
    </source>
</evidence>
<sequence>MPKFSLSLSDVTVAKTVLRAANSPRLEIIVPSIVRGAVW</sequence>
<evidence type="ECO:0000313" key="1">
    <source>
        <dbReference type="EMBL" id="EPA05679.1"/>
    </source>
</evidence>
<dbReference type="EMBL" id="AHJG01000169">
    <property type="protein sequence ID" value="EPA05679.1"/>
    <property type="molecule type" value="Genomic_DNA"/>
</dbReference>
<keyword evidence="2" id="KW-1185">Reference proteome</keyword>
<dbReference type="PATRIC" id="fig|859192.6.peg.1069"/>
<gene>
    <name evidence="1" type="ORF">BG20_I0278</name>
</gene>
<organism evidence="1 2">
    <name type="scientific">Candidatus Nitrosarchaeum limnium BG20</name>
    <dbReference type="NCBI Taxonomy" id="859192"/>
    <lineage>
        <taxon>Archaea</taxon>
        <taxon>Nitrososphaerota</taxon>
        <taxon>Nitrososphaeria</taxon>
        <taxon>Nitrosopumilales</taxon>
        <taxon>Nitrosopumilaceae</taxon>
        <taxon>Nitrosarchaeum</taxon>
    </lineage>
</organism>
<proteinExistence type="predicted"/>